<feature type="compositionally biased region" description="Basic residues" evidence="1">
    <location>
        <begin position="85"/>
        <end position="96"/>
    </location>
</feature>
<name>A0A8J5SP01_ZIZPA</name>
<proteinExistence type="predicted"/>
<gene>
    <name evidence="2" type="ORF">GUJ93_ZPchr0002g25490</name>
</gene>
<reference evidence="2" key="2">
    <citation type="submission" date="2021-02" db="EMBL/GenBank/DDBJ databases">
        <authorList>
            <person name="Kimball J.A."/>
            <person name="Haas M.W."/>
            <person name="Macchietto M."/>
            <person name="Kono T."/>
            <person name="Duquette J."/>
            <person name="Shao M."/>
        </authorList>
    </citation>
    <scope>NUCLEOTIDE SEQUENCE</scope>
    <source>
        <tissue evidence="2">Fresh leaf tissue</tissue>
    </source>
</reference>
<keyword evidence="3" id="KW-1185">Reference proteome</keyword>
<dbReference type="EMBL" id="JAAALK010000287">
    <property type="protein sequence ID" value="KAG8060171.1"/>
    <property type="molecule type" value="Genomic_DNA"/>
</dbReference>
<evidence type="ECO:0000313" key="2">
    <source>
        <dbReference type="EMBL" id="KAG8060171.1"/>
    </source>
</evidence>
<dbReference type="Proteomes" id="UP000729402">
    <property type="component" value="Unassembled WGS sequence"/>
</dbReference>
<sequence>MAPCNTAPGERARAARQAWQGVLRSARLQASRLLAASLEPATGSLLTDVPALCGCAIRRPLDRRSASPSSKLKALRLRTEEDRGRRRRHGLMVRSE</sequence>
<comment type="caution">
    <text evidence="2">The sequence shown here is derived from an EMBL/GenBank/DDBJ whole genome shotgun (WGS) entry which is preliminary data.</text>
</comment>
<accession>A0A8J5SP01</accession>
<dbReference type="AlphaFoldDB" id="A0A8J5SP01"/>
<evidence type="ECO:0000256" key="1">
    <source>
        <dbReference type="SAM" id="MobiDB-lite"/>
    </source>
</evidence>
<feature type="region of interest" description="Disordered" evidence="1">
    <location>
        <begin position="62"/>
        <end position="96"/>
    </location>
</feature>
<evidence type="ECO:0000313" key="3">
    <source>
        <dbReference type="Proteomes" id="UP000729402"/>
    </source>
</evidence>
<protein>
    <submittedName>
        <fullName evidence="2">Uncharacterized protein</fullName>
    </submittedName>
</protein>
<organism evidence="2 3">
    <name type="scientific">Zizania palustris</name>
    <name type="common">Northern wild rice</name>
    <dbReference type="NCBI Taxonomy" id="103762"/>
    <lineage>
        <taxon>Eukaryota</taxon>
        <taxon>Viridiplantae</taxon>
        <taxon>Streptophyta</taxon>
        <taxon>Embryophyta</taxon>
        <taxon>Tracheophyta</taxon>
        <taxon>Spermatophyta</taxon>
        <taxon>Magnoliopsida</taxon>
        <taxon>Liliopsida</taxon>
        <taxon>Poales</taxon>
        <taxon>Poaceae</taxon>
        <taxon>BOP clade</taxon>
        <taxon>Oryzoideae</taxon>
        <taxon>Oryzeae</taxon>
        <taxon>Zizaniinae</taxon>
        <taxon>Zizania</taxon>
    </lineage>
</organism>
<reference evidence="2" key="1">
    <citation type="journal article" date="2021" name="bioRxiv">
        <title>Whole Genome Assembly and Annotation of Northern Wild Rice, Zizania palustris L., Supports a Whole Genome Duplication in the Zizania Genus.</title>
        <authorList>
            <person name="Haas M."/>
            <person name="Kono T."/>
            <person name="Macchietto M."/>
            <person name="Millas R."/>
            <person name="McGilp L."/>
            <person name="Shao M."/>
            <person name="Duquette J."/>
            <person name="Hirsch C.N."/>
            <person name="Kimball J."/>
        </authorList>
    </citation>
    <scope>NUCLEOTIDE SEQUENCE</scope>
    <source>
        <tissue evidence="2">Fresh leaf tissue</tissue>
    </source>
</reference>